<dbReference type="InterPro" id="IPR018060">
    <property type="entry name" value="HTH_AraC"/>
</dbReference>
<dbReference type="PROSITE" id="PS01124">
    <property type="entry name" value="HTH_ARAC_FAMILY_2"/>
    <property type="match status" value="1"/>
</dbReference>
<dbReference type="EMBL" id="FUZV01000001">
    <property type="protein sequence ID" value="SKC67793.1"/>
    <property type="molecule type" value="Genomic_DNA"/>
</dbReference>
<dbReference type="InterPro" id="IPR050204">
    <property type="entry name" value="AraC_XylS_family_regulators"/>
</dbReference>
<keyword evidence="1" id="KW-0805">Transcription regulation</keyword>
<organism evidence="5 6">
    <name type="scientific">Pseudoxanthomonas indica</name>
    <dbReference type="NCBI Taxonomy" id="428993"/>
    <lineage>
        <taxon>Bacteria</taxon>
        <taxon>Pseudomonadati</taxon>
        <taxon>Pseudomonadota</taxon>
        <taxon>Gammaproteobacteria</taxon>
        <taxon>Lysobacterales</taxon>
        <taxon>Lysobacteraceae</taxon>
        <taxon>Pseudoxanthomonas</taxon>
    </lineage>
</organism>
<dbReference type="STRING" id="428993.SAMN06296058_2101"/>
<feature type="domain" description="HTH araC/xylS-type" evidence="4">
    <location>
        <begin position="43"/>
        <end position="144"/>
    </location>
</feature>
<dbReference type="GO" id="GO:0003700">
    <property type="term" value="F:DNA-binding transcription factor activity"/>
    <property type="evidence" value="ECO:0007669"/>
    <property type="project" value="InterPro"/>
</dbReference>
<keyword evidence="6" id="KW-1185">Reference proteome</keyword>
<dbReference type="SUPFAM" id="SSF46689">
    <property type="entry name" value="Homeodomain-like"/>
    <property type="match status" value="1"/>
</dbReference>
<gene>
    <name evidence="5" type="ORF">SAMN06296058_2101</name>
</gene>
<sequence>MNHTNSLTGLTMTGPFNPLLVVAPELPLHKRGRPPVMLRRALSTAMAKIDACDQGSLRVDELCVLAGVSPRTMRTAFQVTLGMPPSQYIRRRRLHLVRGTLQQHHPGQTTIAAVAHRFGFHDPGRMAADYHSLFGEYPSDTLRRHEVEEEVSA</sequence>
<evidence type="ECO:0000313" key="5">
    <source>
        <dbReference type="EMBL" id="SKC67793.1"/>
    </source>
</evidence>
<evidence type="ECO:0000256" key="2">
    <source>
        <dbReference type="ARBA" id="ARBA00023125"/>
    </source>
</evidence>
<dbReference type="InterPro" id="IPR009057">
    <property type="entry name" value="Homeodomain-like_sf"/>
</dbReference>
<keyword evidence="3" id="KW-0804">Transcription</keyword>
<dbReference type="GO" id="GO:0043565">
    <property type="term" value="F:sequence-specific DNA binding"/>
    <property type="evidence" value="ECO:0007669"/>
    <property type="project" value="InterPro"/>
</dbReference>
<evidence type="ECO:0000256" key="3">
    <source>
        <dbReference type="ARBA" id="ARBA00023163"/>
    </source>
</evidence>
<reference evidence="5 6" key="1">
    <citation type="submission" date="2017-02" db="EMBL/GenBank/DDBJ databases">
        <authorList>
            <person name="Peterson S.W."/>
        </authorList>
    </citation>
    <scope>NUCLEOTIDE SEQUENCE [LARGE SCALE GENOMIC DNA]</scope>
    <source>
        <strain evidence="5 6">P15</strain>
    </source>
</reference>
<keyword evidence="2" id="KW-0238">DNA-binding</keyword>
<name>A0A1T5KVW9_9GAMM</name>
<dbReference type="PANTHER" id="PTHR46796">
    <property type="entry name" value="HTH-TYPE TRANSCRIPTIONAL ACTIVATOR RHAS-RELATED"/>
    <property type="match status" value="1"/>
</dbReference>
<dbReference type="Proteomes" id="UP000190341">
    <property type="component" value="Unassembled WGS sequence"/>
</dbReference>
<evidence type="ECO:0000256" key="1">
    <source>
        <dbReference type="ARBA" id="ARBA00023015"/>
    </source>
</evidence>
<proteinExistence type="predicted"/>
<protein>
    <submittedName>
        <fullName evidence="5">Helix-turn-helix domain-containing protein</fullName>
    </submittedName>
</protein>
<dbReference type="SMART" id="SM00342">
    <property type="entry name" value="HTH_ARAC"/>
    <property type="match status" value="1"/>
</dbReference>
<dbReference type="Gene3D" id="1.10.10.60">
    <property type="entry name" value="Homeodomain-like"/>
    <property type="match status" value="1"/>
</dbReference>
<evidence type="ECO:0000313" key="6">
    <source>
        <dbReference type="Proteomes" id="UP000190341"/>
    </source>
</evidence>
<dbReference type="Pfam" id="PF12833">
    <property type="entry name" value="HTH_18"/>
    <property type="match status" value="1"/>
</dbReference>
<dbReference type="RefSeq" id="WP_176140822.1">
    <property type="nucleotide sequence ID" value="NZ_BMCL01000002.1"/>
</dbReference>
<accession>A0A1T5KVW9</accession>
<dbReference type="AlphaFoldDB" id="A0A1T5KVW9"/>
<evidence type="ECO:0000259" key="4">
    <source>
        <dbReference type="PROSITE" id="PS01124"/>
    </source>
</evidence>